<evidence type="ECO:0000313" key="9">
    <source>
        <dbReference type="EMBL" id="MBC8599645.1"/>
    </source>
</evidence>
<proteinExistence type="inferred from homology"/>
<dbReference type="CDD" id="cd08071">
    <property type="entry name" value="MPN_DUF2466"/>
    <property type="match status" value="1"/>
</dbReference>
<dbReference type="NCBIfam" id="TIGR00608">
    <property type="entry name" value="radc"/>
    <property type="match status" value="1"/>
</dbReference>
<evidence type="ECO:0000313" key="10">
    <source>
        <dbReference type="Proteomes" id="UP000647491"/>
    </source>
</evidence>
<dbReference type="InterPro" id="IPR001405">
    <property type="entry name" value="UPF0758"/>
</dbReference>
<dbReference type="PANTHER" id="PTHR30471">
    <property type="entry name" value="DNA REPAIR PROTEIN RADC"/>
    <property type="match status" value="1"/>
</dbReference>
<evidence type="ECO:0000256" key="2">
    <source>
        <dbReference type="ARBA" id="ARBA00022670"/>
    </source>
</evidence>
<dbReference type="Pfam" id="PF04002">
    <property type="entry name" value="RadC"/>
    <property type="match status" value="1"/>
</dbReference>
<dbReference type="PROSITE" id="PS50249">
    <property type="entry name" value="MPN"/>
    <property type="match status" value="1"/>
</dbReference>
<keyword evidence="6" id="KW-0482">Metalloprotease</keyword>
<keyword evidence="5" id="KW-0862">Zinc</keyword>
<dbReference type="EMBL" id="JACRTJ010000024">
    <property type="protein sequence ID" value="MBC8599645.1"/>
    <property type="molecule type" value="Genomic_DNA"/>
</dbReference>
<evidence type="ECO:0000256" key="7">
    <source>
        <dbReference type="RuleBase" id="RU003797"/>
    </source>
</evidence>
<dbReference type="InterPro" id="IPR037518">
    <property type="entry name" value="MPN"/>
</dbReference>
<evidence type="ECO:0000259" key="8">
    <source>
        <dbReference type="PROSITE" id="PS50249"/>
    </source>
</evidence>
<keyword evidence="4" id="KW-0378">Hydrolase</keyword>
<organism evidence="9 10">
    <name type="scientific">Enterocloster hominis</name>
    <name type="common">ex Liu et al. 2021</name>
    <dbReference type="NCBI Taxonomy" id="2763663"/>
    <lineage>
        <taxon>Bacteria</taxon>
        <taxon>Bacillati</taxon>
        <taxon>Bacillota</taxon>
        <taxon>Clostridia</taxon>
        <taxon>Lachnospirales</taxon>
        <taxon>Lachnospiraceae</taxon>
        <taxon>Enterocloster</taxon>
    </lineage>
</organism>
<accession>A0ABR7NU71</accession>
<dbReference type="InterPro" id="IPR046778">
    <property type="entry name" value="UPF0758_N"/>
</dbReference>
<dbReference type="PANTHER" id="PTHR30471:SF3">
    <property type="entry name" value="UPF0758 PROTEIN YEES-RELATED"/>
    <property type="match status" value="1"/>
</dbReference>
<feature type="domain" description="MPN" evidence="8">
    <location>
        <begin position="111"/>
        <end position="233"/>
    </location>
</feature>
<evidence type="ECO:0000256" key="3">
    <source>
        <dbReference type="ARBA" id="ARBA00022723"/>
    </source>
</evidence>
<comment type="caution">
    <text evidence="9">The sequence shown here is derived from an EMBL/GenBank/DDBJ whole genome shotgun (WGS) entry which is preliminary data.</text>
</comment>
<keyword evidence="10" id="KW-1185">Reference proteome</keyword>
<evidence type="ECO:0000256" key="1">
    <source>
        <dbReference type="ARBA" id="ARBA00010243"/>
    </source>
</evidence>
<evidence type="ECO:0000256" key="4">
    <source>
        <dbReference type="ARBA" id="ARBA00022801"/>
    </source>
</evidence>
<dbReference type="RefSeq" id="WP_022274610.1">
    <property type="nucleotide sequence ID" value="NZ_JACRTJ010000024.1"/>
</dbReference>
<dbReference type="InterPro" id="IPR020891">
    <property type="entry name" value="UPF0758_CS"/>
</dbReference>
<evidence type="ECO:0000256" key="6">
    <source>
        <dbReference type="ARBA" id="ARBA00023049"/>
    </source>
</evidence>
<keyword evidence="2" id="KW-0645">Protease</keyword>
<comment type="similarity">
    <text evidence="1 7">Belongs to the UPF0758 family.</text>
</comment>
<dbReference type="Pfam" id="PF20582">
    <property type="entry name" value="UPF0758_N"/>
    <property type="match status" value="1"/>
</dbReference>
<dbReference type="PROSITE" id="PS01302">
    <property type="entry name" value="UPF0758"/>
    <property type="match status" value="1"/>
</dbReference>
<keyword evidence="3" id="KW-0479">Metal-binding</keyword>
<dbReference type="Proteomes" id="UP000647491">
    <property type="component" value="Unassembled WGS sequence"/>
</dbReference>
<gene>
    <name evidence="9" type="primary">radC</name>
    <name evidence="9" type="ORF">H8708_10475</name>
</gene>
<sequence>MNEKRTETMKNLPVSERPYEKAMEQGVEVLSDAELLAVILRTGTKDISARALAEKILTLGDPPGLPGLLHHTLPDYKAVRGIGNVKAIQLAAVGELSRRIWKAVRSGRELVFDHPAVIADYFMEEMRHMEQEHVKLLVLNTKNVLIRDVDISKGTVNASLATPRELFIEALRYRGSSVILLHNHPSGDAAPSREDCLFTKRVEEAGKLIGIPLLDHIIIGDTSYVSLKERGIL</sequence>
<name>A0ABR7NU71_9FIRM</name>
<dbReference type="NCBIfam" id="NF000642">
    <property type="entry name" value="PRK00024.1"/>
    <property type="match status" value="1"/>
</dbReference>
<evidence type="ECO:0000256" key="5">
    <source>
        <dbReference type="ARBA" id="ARBA00022833"/>
    </source>
</evidence>
<protein>
    <submittedName>
        <fullName evidence="9">DNA repair protein RadC</fullName>
    </submittedName>
</protein>
<reference evidence="9 10" key="1">
    <citation type="submission" date="2020-08" db="EMBL/GenBank/DDBJ databases">
        <title>Genome public.</title>
        <authorList>
            <person name="Liu C."/>
            <person name="Sun Q."/>
        </authorList>
    </citation>
    <scope>NUCLEOTIDE SEQUENCE [LARGE SCALE GENOMIC DNA]</scope>
    <source>
        <strain evidence="9 10">BX10</strain>
    </source>
</reference>
<dbReference type="Gene3D" id="3.40.140.10">
    <property type="entry name" value="Cytidine Deaminase, domain 2"/>
    <property type="match status" value="1"/>
</dbReference>
<dbReference type="InterPro" id="IPR025657">
    <property type="entry name" value="RadC_JAB"/>
</dbReference>